<evidence type="ECO:0000313" key="8">
    <source>
        <dbReference type="Proteomes" id="UP000414364"/>
    </source>
</evidence>
<proteinExistence type="inferred from homology"/>
<comment type="caution">
    <text evidence="6">The sequence shown here is derived from an EMBL/GenBank/DDBJ whole genome shotgun (WGS) entry which is preliminary data.</text>
</comment>
<evidence type="ECO:0000313" key="5">
    <source>
        <dbReference type="EMBL" id="MQS76929.1"/>
    </source>
</evidence>
<evidence type="ECO:0000256" key="2">
    <source>
        <dbReference type="ARBA" id="ARBA00010742"/>
    </source>
</evidence>
<dbReference type="PANTHER" id="PTHR30024">
    <property type="entry name" value="ALIPHATIC SULFONATES-BINDING PROTEIN-RELATED"/>
    <property type="match status" value="1"/>
</dbReference>
<dbReference type="OrthoDB" id="2275264at2"/>
<evidence type="ECO:0000313" key="7">
    <source>
        <dbReference type="Proteomes" id="UP000371423"/>
    </source>
</evidence>
<dbReference type="PANTHER" id="PTHR30024:SF47">
    <property type="entry name" value="TAURINE-BINDING PERIPLASMIC PROTEIN"/>
    <property type="match status" value="1"/>
</dbReference>
<dbReference type="GO" id="GO:0042597">
    <property type="term" value="C:periplasmic space"/>
    <property type="evidence" value="ECO:0007669"/>
    <property type="project" value="UniProtKB-SubCell"/>
</dbReference>
<feature type="domain" description="Solute-binding protein family 3/N-terminal" evidence="4">
    <location>
        <begin position="40"/>
        <end position="256"/>
    </location>
</feature>
<evidence type="ECO:0000259" key="4">
    <source>
        <dbReference type="SMART" id="SM00062"/>
    </source>
</evidence>
<dbReference type="InterPro" id="IPR015168">
    <property type="entry name" value="SsuA/THI5"/>
</dbReference>
<organism evidence="6 7">
    <name type="scientific">Companilactobacillus halodurans</name>
    <dbReference type="NCBI Taxonomy" id="2584183"/>
    <lineage>
        <taxon>Bacteria</taxon>
        <taxon>Bacillati</taxon>
        <taxon>Bacillota</taxon>
        <taxon>Bacilli</taxon>
        <taxon>Lactobacillales</taxon>
        <taxon>Lactobacillaceae</taxon>
        <taxon>Companilactobacillus</taxon>
    </lineage>
</organism>
<reference evidence="7 8" key="1">
    <citation type="journal article" date="2019" name="Syst. Appl. Microbiol.">
        <title>Polyphasic characterization of two novel Lactobacillus spp. isolated from blown salami packages: Description of Lactobacillus halodurans sp. nov. and Lactobacillus salsicarnum sp. nov.</title>
        <authorList>
            <person name="Schuster J.A."/>
            <person name="Klingl A."/>
            <person name="Vogel R.F."/>
            <person name="Ehrmann M.A."/>
        </authorList>
    </citation>
    <scope>NUCLEOTIDE SEQUENCE [LARGE SCALE GENOMIC DNA]</scope>
    <source>
        <strain evidence="6 7">TMW 1.1920</strain>
        <strain evidence="5 8">TMW 1.2172</strain>
    </source>
</reference>
<dbReference type="AlphaFoldDB" id="A0A5P1A028"/>
<dbReference type="EMBL" id="VDFP01000032">
    <property type="protein sequence ID" value="MQS76929.1"/>
    <property type="molecule type" value="Genomic_DNA"/>
</dbReference>
<evidence type="ECO:0000256" key="3">
    <source>
        <dbReference type="ARBA" id="ARBA00022729"/>
    </source>
</evidence>
<gene>
    <name evidence="6" type="ORF">FHL05_11960</name>
    <name evidence="5" type="ORF">FHL06_11310</name>
</gene>
<dbReference type="InterPro" id="IPR001638">
    <property type="entry name" value="Solute-binding_3/MltF_N"/>
</dbReference>
<sequence>MSRNLKKLGIVFATFLLILGTLPFVGLSQVKAADEQGADKITIGTIKNAAGIPAGMADNSSAFKKNNIDVEVKVYNSNTELNQAIKDGTVNVAASNLVSYASLVKSNPTWKVAGTLPGYHALVANKKYKSFKSLKGKTIAIDKNDASKQYLKKILKKHKVKYSSVKVKQIDADSDRVNSLKSGEVDAAVLEDPAISDAKGNGAKILNRQKISGDNGNVLIINNDFAKKNRSSTQILTSVMDDQIKQINRINDYGMASAPLRNFGISNKGAKIITKINVKFKKIHKVKKSDFKKAFKYAKSQKLYKGKINYKKNTLKVKNIK</sequence>
<dbReference type="Proteomes" id="UP000414364">
    <property type="component" value="Unassembled WGS sequence"/>
</dbReference>
<dbReference type="RefSeq" id="WP_153386663.1">
    <property type="nucleotide sequence ID" value="NZ_VDFO01000065.1"/>
</dbReference>
<dbReference type="EMBL" id="VDFO01000065">
    <property type="protein sequence ID" value="MQS98567.1"/>
    <property type="molecule type" value="Genomic_DNA"/>
</dbReference>
<comment type="subcellular location">
    <subcellularLocation>
        <location evidence="1">Periplasm</location>
    </subcellularLocation>
</comment>
<protein>
    <submittedName>
        <fullName evidence="6">Transporter substrate-binding domain-containing protein</fullName>
    </submittedName>
</protein>
<dbReference type="SUPFAM" id="SSF53850">
    <property type="entry name" value="Periplasmic binding protein-like II"/>
    <property type="match status" value="1"/>
</dbReference>
<dbReference type="Gene3D" id="3.40.190.10">
    <property type="entry name" value="Periplasmic binding protein-like II"/>
    <property type="match status" value="2"/>
</dbReference>
<dbReference type="Pfam" id="PF09084">
    <property type="entry name" value="NMT1"/>
    <property type="match status" value="1"/>
</dbReference>
<accession>A0A5P1A028</accession>
<evidence type="ECO:0000256" key="1">
    <source>
        <dbReference type="ARBA" id="ARBA00004418"/>
    </source>
</evidence>
<evidence type="ECO:0000313" key="6">
    <source>
        <dbReference type="EMBL" id="MQS98567.1"/>
    </source>
</evidence>
<keyword evidence="3" id="KW-0732">Signal</keyword>
<name>A0A5P1A028_9LACO</name>
<dbReference type="Proteomes" id="UP000371423">
    <property type="component" value="Unassembled WGS sequence"/>
</dbReference>
<comment type="similarity">
    <text evidence="2">Belongs to the bacterial solute-binding protein SsuA/TauA family.</text>
</comment>
<dbReference type="SMART" id="SM00062">
    <property type="entry name" value="PBPb"/>
    <property type="match status" value="1"/>
</dbReference>
<keyword evidence="7" id="KW-1185">Reference proteome</keyword>